<evidence type="ECO:0000256" key="4">
    <source>
        <dbReference type="ARBA" id="ARBA00023033"/>
    </source>
</evidence>
<dbReference type="AlphaFoldDB" id="A0A081NTM9"/>
<dbReference type="EMBL" id="JNVM01000059">
    <property type="protein sequence ID" value="KEQ21802.1"/>
    <property type="molecule type" value="Genomic_DNA"/>
</dbReference>
<dbReference type="Proteomes" id="UP000028123">
    <property type="component" value="Unassembled WGS sequence"/>
</dbReference>
<dbReference type="InterPro" id="IPR050172">
    <property type="entry name" value="SsuD_RutA_monooxygenase"/>
</dbReference>
<keyword evidence="2" id="KW-0288">FMN</keyword>
<dbReference type="eggNOG" id="COG2141">
    <property type="taxonomic scope" value="Bacteria"/>
</dbReference>
<evidence type="ECO:0000256" key="3">
    <source>
        <dbReference type="ARBA" id="ARBA00023002"/>
    </source>
</evidence>
<comment type="caution">
    <text evidence="6">The sequence shown here is derived from an EMBL/GenBank/DDBJ whole genome shotgun (WGS) entry which is preliminary data.</text>
</comment>
<dbReference type="PANTHER" id="PTHR42847">
    <property type="entry name" value="ALKANESULFONATE MONOOXYGENASE"/>
    <property type="match status" value="1"/>
</dbReference>
<evidence type="ECO:0000259" key="5">
    <source>
        <dbReference type="Pfam" id="PF00296"/>
    </source>
</evidence>
<evidence type="ECO:0000256" key="1">
    <source>
        <dbReference type="ARBA" id="ARBA00022630"/>
    </source>
</evidence>
<dbReference type="InterPro" id="IPR011251">
    <property type="entry name" value="Luciferase-like_dom"/>
</dbReference>
<accession>A0A081NTM9</accession>
<organism evidence="6 7">
    <name type="scientific">Paenibacillus tyrfis</name>
    <dbReference type="NCBI Taxonomy" id="1501230"/>
    <lineage>
        <taxon>Bacteria</taxon>
        <taxon>Bacillati</taxon>
        <taxon>Bacillota</taxon>
        <taxon>Bacilli</taxon>
        <taxon>Bacillales</taxon>
        <taxon>Paenibacillaceae</taxon>
        <taxon>Paenibacillus</taxon>
    </lineage>
</organism>
<dbReference type="GO" id="GO:0008726">
    <property type="term" value="F:alkanesulfonate monooxygenase activity"/>
    <property type="evidence" value="ECO:0007669"/>
    <property type="project" value="TreeGrafter"/>
</dbReference>
<dbReference type="InterPro" id="IPR036661">
    <property type="entry name" value="Luciferase-like_sf"/>
</dbReference>
<dbReference type="SUPFAM" id="SSF51679">
    <property type="entry name" value="Bacterial luciferase-like"/>
    <property type="match status" value="1"/>
</dbReference>
<sequence length="317" mass="36511">MIRTYWQIPHDTVEDKNAIQQSNTFLSTLEANHVKGSLVYFHHTSLDPWVIATAIIQHTKHHIPLIAVQPYTMLPSTVATMIHSIYHIYHRKVNLNFITGNSLQDLQEVGNKLDKNERYERLAEFAQIVRLLLSSNEPLTFKGKYYEYAEFRHLNAVPSEMIPEFFVPTQSGSVEAIKVIAQVADVAVTIPRCLSQLKANFIDRLKPHSLRLCVKLQIVTRPTYEEAVAAAKSHERYNFRMSQIAKAQEKKSWQFAIEENDVYFPSVGPFGPTILGSYDQVRSYLSKYFEMGVSNFIISNMNDEELPHINEVFHKLK</sequence>
<dbReference type="GO" id="GO:0046306">
    <property type="term" value="P:alkanesulfonate catabolic process"/>
    <property type="evidence" value="ECO:0007669"/>
    <property type="project" value="TreeGrafter"/>
</dbReference>
<name>A0A081NTM9_9BACL</name>
<evidence type="ECO:0000313" key="6">
    <source>
        <dbReference type="EMBL" id="KEQ21802.1"/>
    </source>
</evidence>
<keyword evidence="3" id="KW-0560">Oxidoreductase</keyword>
<keyword evidence="1" id="KW-0285">Flavoprotein</keyword>
<dbReference type="OrthoDB" id="9814695at2"/>
<dbReference type="RefSeq" id="WP_036693386.1">
    <property type="nucleotide sequence ID" value="NZ_JNVM01000059.1"/>
</dbReference>
<proteinExistence type="predicted"/>
<evidence type="ECO:0000313" key="7">
    <source>
        <dbReference type="Proteomes" id="UP000028123"/>
    </source>
</evidence>
<evidence type="ECO:0000256" key="2">
    <source>
        <dbReference type="ARBA" id="ARBA00022643"/>
    </source>
</evidence>
<dbReference type="Gene3D" id="3.20.20.30">
    <property type="entry name" value="Luciferase-like domain"/>
    <property type="match status" value="1"/>
</dbReference>
<dbReference type="PANTHER" id="PTHR42847:SF4">
    <property type="entry name" value="ALKANESULFONATE MONOOXYGENASE-RELATED"/>
    <property type="match status" value="1"/>
</dbReference>
<reference evidence="6 7" key="1">
    <citation type="submission" date="2014-06" db="EMBL/GenBank/DDBJ databases">
        <title>Draft genome sequence of Paenibacillus sp. MSt1.</title>
        <authorList>
            <person name="Aw Y.K."/>
            <person name="Ong K.S."/>
            <person name="Gan H.M."/>
            <person name="Lee S.M."/>
        </authorList>
    </citation>
    <scope>NUCLEOTIDE SEQUENCE [LARGE SCALE GENOMIC DNA]</scope>
    <source>
        <strain evidence="6 7">MSt1</strain>
    </source>
</reference>
<keyword evidence="7" id="KW-1185">Reference proteome</keyword>
<protein>
    <recommendedName>
        <fullName evidence="5">Luciferase-like domain-containing protein</fullName>
    </recommendedName>
</protein>
<gene>
    <name evidence="6" type="ORF">ET33_30790</name>
</gene>
<feature type="domain" description="Luciferase-like" evidence="5">
    <location>
        <begin position="39"/>
        <end position="294"/>
    </location>
</feature>
<keyword evidence="4" id="KW-0503">Monooxygenase</keyword>
<dbReference type="Pfam" id="PF00296">
    <property type="entry name" value="Bac_luciferase"/>
    <property type="match status" value="1"/>
</dbReference>